<organism evidence="7 8">
    <name type="scientific">Denitrobaculum tricleocarpae</name>
    <dbReference type="NCBI Taxonomy" id="2591009"/>
    <lineage>
        <taxon>Bacteria</taxon>
        <taxon>Pseudomonadati</taxon>
        <taxon>Pseudomonadota</taxon>
        <taxon>Alphaproteobacteria</taxon>
        <taxon>Rhodospirillales</taxon>
        <taxon>Rhodospirillaceae</taxon>
        <taxon>Denitrobaculum</taxon>
    </lineage>
</organism>
<dbReference type="InterPro" id="IPR018484">
    <property type="entry name" value="FGGY_N"/>
</dbReference>
<keyword evidence="8" id="KW-1185">Reference proteome</keyword>
<dbReference type="InterPro" id="IPR050406">
    <property type="entry name" value="FGGY_Carb_Kinase"/>
</dbReference>
<dbReference type="PANTHER" id="PTHR43095:SF5">
    <property type="entry name" value="XYLULOSE KINASE"/>
    <property type="match status" value="1"/>
</dbReference>
<accession>A0A545U0S3</accession>
<evidence type="ECO:0000256" key="4">
    <source>
        <dbReference type="RuleBase" id="RU003733"/>
    </source>
</evidence>
<evidence type="ECO:0000256" key="1">
    <source>
        <dbReference type="ARBA" id="ARBA00009156"/>
    </source>
</evidence>
<dbReference type="OrthoDB" id="9805576at2"/>
<dbReference type="InterPro" id="IPR018485">
    <property type="entry name" value="FGGY_C"/>
</dbReference>
<dbReference type="PIRSF" id="PIRSF000538">
    <property type="entry name" value="GlpK"/>
    <property type="match status" value="1"/>
</dbReference>
<dbReference type="Pfam" id="PF02782">
    <property type="entry name" value="FGGY_C"/>
    <property type="match status" value="1"/>
</dbReference>
<evidence type="ECO:0000256" key="3">
    <source>
        <dbReference type="ARBA" id="ARBA00022777"/>
    </source>
</evidence>
<keyword evidence="2 4" id="KW-0808">Transferase</keyword>
<evidence type="ECO:0000313" key="7">
    <source>
        <dbReference type="EMBL" id="TQV83079.1"/>
    </source>
</evidence>
<dbReference type="PANTHER" id="PTHR43095">
    <property type="entry name" value="SUGAR KINASE"/>
    <property type="match status" value="1"/>
</dbReference>
<dbReference type="InterPro" id="IPR043129">
    <property type="entry name" value="ATPase_NBD"/>
</dbReference>
<dbReference type="GO" id="GO:0005975">
    <property type="term" value="P:carbohydrate metabolic process"/>
    <property type="evidence" value="ECO:0007669"/>
    <property type="project" value="InterPro"/>
</dbReference>
<name>A0A545U0S3_9PROT</name>
<feature type="domain" description="Carbohydrate kinase FGGY N-terminal" evidence="5">
    <location>
        <begin position="5"/>
        <end position="249"/>
    </location>
</feature>
<evidence type="ECO:0000313" key="8">
    <source>
        <dbReference type="Proteomes" id="UP000315252"/>
    </source>
</evidence>
<sequence length="517" mass="55142">MKDILIGIDAGTSVIKSVAFSTRGEQLAVFAQPNSYESLPDGGVEQDVARTWQDTLDSIAGLAAQLPELTHRTLGIAVTGQGDGTWLIDAGGAPVGPAWLWLDSRAASIVDELRESPEDRARFAHTGTGLAACQQGPQLLWMKRHQPERLEKAATAFHCKDWLYYKLCGERVTDPSEGTFTYGDFRTRTYSDEVIASLGLSAQRPLLPEMIEGTRQHGSLSDEAARSTGLPQGTPVVLGYVDVICAALGAGLYDPGSDLGCTIVGSTGMHMRFVKSAEDVVINPHATGYTMPFPVPGSYAQMQSNLAGTLNIDWLLDLALGVLSSEGVERSRADLLAKADGLVAAAQPANLLYQPYISAAGERGPFTDASASAAFLGLSTRHGYGDLLRATYEGLSLAARDCYEAMGDLPKEVRLTGGAARSTQIRRILSAALGADVRTSERVEAGAAGVAMMAAVCLGVYADMADCAEQWVTPYLGAREAPDAELTAIYGKTYTLYEEARRNMPPLWRSLAQRNGA</sequence>
<dbReference type="EMBL" id="VHSH01000001">
    <property type="protein sequence ID" value="TQV83079.1"/>
    <property type="molecule type" value="Genomic_DNA"/>
</dbReference>
<dbReference type="RefSeq" id="WP_142893987.1">
    <property type="nucleotide sequence ID" value="NZ_ML660052.1"/>
</dbReference>
<dbReference type="Proteomes" id="UP000315252">
    <property type="component" value="Unassembled WGS sequence"/>
</dbReference>
<dbReference type="PROSITE" id="PS00445">
    <property type="entry name" value="FGGY_KINASES_2"/>
    <property type="match status" value="1"/>
</dbReference>
<comment type="caution">
    <text evidence="7">The sequence shown here is derived from an EMBL/GenBank/DDBJ whole genome shotgun (WGS) entry which is preliminary data.</text>
</comment>
<feature type="domain" description="Carbohydrate kinase FGGY C-terminal" evidence="6">
    <location>
        <begin position="263"/>
        <end position="456"/>
    </location>
</feature>
<proteinExistence type="inferred from homology"/>
<dbReference type="Gene3D" id="3.30.420.40">
    <property type="match status" value="2"/>
</dbReference>
<dbReference type="AlphaFoldDB" id="A0A545U0S3"/>
<dbReference type="CDD" id="cd24121">
    <property type="entry name" value="ASKHA_NBD_FGGY_BaEryA-like"/>
    <property type="match status" value="1"/>
</dbReference>
<dbReference type="InterPro" id="IPR018483">
    <property type="entry name" value="Carb_kinase_FGGY_CS"/>
</dbReference>
<dbReference type="Pfam" id="PF00370">
    <property type="entry name" value="FGGY_N"/>
    <property type="match status" value="1"/>
</dbReference>
<gene>
    <name evidence="7" type="ORF">FKG95_00280</name>
</gene>
<comment type="similarity">
    <text evidence="1 4">Belongs to the FGGY kinase family.</text>
</comment>
<reference evidence="7 8" key="1">
    <citation type="submission" date="2019-06" db="EMBL/GenBank/DDBJ databases">
        <title>Whole genome sequence for Rhodospirillaceae sp. R148.</title>
        <authorList>
            <person name="Wang G."/>
        </authorList>
    </citation>
    <scope>NUCLEOTIDE SEQUENCE [LARGE SCALE GENOMIC DNA]</scope>
    <source>
        <strain evidence="7 8">R148</strain>
    </source>
</reference>
<evidence type="ECO:0000256" key="2">
    <source>
        <dbReference type="ARBA" id="ARBA00022679"/>
    </source>
</evidence>
<evidence type="ECO:0000259" key="5">
    <source>
        <dbReference type="Pfam" id="PF00370"/>
    </source>
</evidence>
<dbReference type="InterPro" id="IPR000577">
    <property type="entry name" value="Carb_kinase_FGGY"/>
</dbReference>
<protein>
    <submittedName>
        <fullName evidence="7">Carbohydrate kinase</fullName>
    </submittedName>
</protein>
<keyword evidence="3 4" id="KW-0418">Kinase</keyword>
<evidence type="ECO:0000259" key="6">
    <source>
        <dbReference type="Pfam" id="PF02782"/>
    </source>
</evidence>
<dbReference type="GO" id="GO:0016301">
    <property type="term" value="F:kinase activity"/>
    <property type="evidence" value="ECO:0007669"/>
    <property type="project" value="UniProtKB-KW"/>
</dbReference>
<dbReference type="GO" id="GO:0016773">
    <property type="term" value="F:phosphotransferase activity, alcohol group as acceptor"/>
    <property type="evidence" value="ECO:0007669"/>
    <property type="project" value="InterPro"/>
</dbReference>
<dbReference type="SUPFAM" id="SSF53067">
    <property type="entry name" value="Actin-like ATPase domain"/>
    <property type="match status" value="2"/>
</dbReference>